<dbReference type="PANTHER" id="PTHR46797:SF1">
    <property type="entry name" value="METHYLPHOSPHONATE SYNTHASE"/>
    <property type="match status" value="1"/>
</dbReference>
<organism evidence="3 4">
    <name type="scientific">Dysgonomonas hofstadii</name>
    <dbReference type="NCBI Taxonomy" id="637886"/>
    <lineage>
        <taxon>Bacteria</taxon>
        <taxon>Pseudomonadati</taxon>
        <taxon>Bacteroidota</taxon>
        <taxon>Bacteroidia</taxon>
        <taxon>Bacteroidales</taxon>
        <taxon>Dysgonomonadaceae</taxon>
        <taxon>Dysgonomonas</taxon>
    </lineage>
</organism>
<evidence type="ECO:0000256" key="1">
    <source>
        <dbReference type="ARBA" id="ARBA00023125"/>
    </source>
</evidence>
<keyword evidence="1" id="KW-0238">DNA-binding</keyword>
<dbReference type="GO" id="GO:0003677">
    <property type="term" value="F:DNA binding"/>
    <property type="evidence" value="ECO:0007669"/>
    <property type="project" value="UniProtKB-KW"/>
</dbReference>
<dbReference type="InterPro" id="IPR001387">
    <property type="entry name" value="Cro/C1-type_HTH"/>
</dbReference>
<comment type="caution">
    <text evidence="3">The sequence shown here is derived from an EMBL/GenBank/DDBJ whole genome shotgun (WGS) entry which is preliminary data.</text>
</comment>
<dbReference type="SMART" id="SM00530">
    <property type="entry name" value="HTH_XRE"/>
    <property type="match status" value="1"/>
</dbReference>
<dbReference type="PANTHER" id="PTHR46797">
    <property type="entry name" value="HTH-TYPE TRANSCRIPTIONAL REGULATOR"/>
    <property type="match status" value="1"/>
</dbReference>
<evidence type="ECO:0000259" key="2">
    <source>
        <dbReference type="PROSITE" id="PS50943"/>
    </source>
</evidence>
<dbReference type="AlphaFoldDB" id="A0A840CTY6"/>
<dbReference type="CDD" id="cd00093">
    <property type="entry name" value="HTH_XRE"/>
    <property type="match status" value="1"/>
</dbReference>
<gene>
    <name evidence="3" type="ORF">GGR21_003579</name>
</gene>
<accession>A0A840CTY6</accession>
<protein>
    <submittedName>
        <fullName evidence="3">Transcriptional regulator with XRE-family HTH domain</fullName>
    </submittedName>
</protein>
<evidence type="ECO:0000313" key="3">
    <source>
        <dbReference type="EMBL" id="MBB4037658.1"/>
    </source>
</evidence>
<feature type="domain" description="HTH cro/C1-type" evidence="2">
    <location>
        <begin position="14"/>
        <end position="68"/>
    </location>
</feature>
<dbReference type="RefSeq" id="WP_183308491.1">
    <property type="nucleotide sequence ID" value="NZ_JACIEP010000016.1"/>
</dbReference>
<dbReference type="EMBL" id="JACIEP010000016">
    <property type="protein sequence ID" value="MBB4037658.1"/>
    <property type="molecule type" value="Genomic_DNA"/>
</dbReference>
<keyword evidence="4" id="KW-1185">Reference proteome</keyword>
<dbReference type="InterPro" id="IPR050807">
    <property type="entry name" value="TransReg_Diox_bact_type"/>
</dbReference>
<dbReference type="PROSITE" id="PS50943">
    <property type="entry name" value="HTH_CROC1"/>
    <property type="match status" value="1"/>
</dbReference>
<name>A0A840CTY6_9BACT</name>
<evidence type="ECO:0000313" key="4">
    <source>
        <dbReference type="Proteomes" id="UP000555103"/>
    </source>
</evidence>
<proteinExistence type="predicted"/>
<sequence>MDKDDVIRKVGLKIREIRENQELSIMSLADKLDIEYNNMIRIEKGRTNPTLGTLYKICQALNVKLIDIVNVE</sequence>
<dbReference type="Gene3D" id="1.10.260.40">
    <property type="entry name" value="lambda repressor-like DNA-binding domains"/>
    <property type="match status" value="1"/>
</dbReference>
<dbReference type="Proteomes" id="UP000555103">
    <property type="component" value="Unassembled WGS sequence"/>
</dbReference>
<dbReference type="Pfam" id="PF13443">
    <property type="entry name" value="HTH_26"/>
    <property type="match status" value="1"/>
</dbReference>
<dbReference type="GO" id="GO:0003700">
    <property type="term" value="F:DNA-binding transcription factor activity"/>
    <property type="evidence" value="ECO:0007669"/>
    <property type="project" value="TreeGrafter"/>
</dbReference>
<dbReference type="InterPro" id="IPR010982">
    <property type="entry name" value="Lambda_DNA-bd_dom_sf"/>
</dbReference>
<dbReference type="SUPFAM" id="SSF47413">
    <property type="entry name" value="lambda repressor-like DNA-binding domains"/>
    <property type="match status" value="1"/>
</dbReference>
<dbReference type="GO" id="GO:0005829">
    <property type="term" value="C:cytosol"/>
    <property type="evidence" value="ECO:0007669"/>
    <property type="project" value="TreeGrafter"/>
</dbReference>
<reference evidence="3 4" key="1">
    <citation type="submission" date="2020-08" db="EMBL/GenBank/DDBJ databases">
        <title>Genomic Encyclopedia of Type Strains, Phase IV (KMG-IV): sequencing the most valuable type-strain genomes for metagenomic binning, comparative biology and taxonomic classification.</title>
        <authorList>
            <person name="Goeker M."/>
        </authorList>
    </citation>
    <scope>NUCLEOTIDE SEQUENCE [LARGE SCALE GENOMIC DNA]</scope>
    <source>
        <strain evidence="3 4">DSM 104969</strain>
    </source>
</reference>